<proteinExistence type="predicted"/>
<accession>A0A0H4PCA3</accession>
<dbReference type="PIRSF" id="PIRSF028451">
    <property type="entry name" value="UCP028451"/>
    <property type="match status" value="1"/>
</dbReference>
<gene>
    <name evidence="1" type="ORF">CA2015_2477</name>
</gene>
<dbReference type="InterPro" id="IPR015996">
    <property type="entry name" value="UCP028451"/>
</dbReference>
<dbReference type="KEGG" id="camu:CA2015_2477"/>
<dbReference type="PANTHER" id="PTHR36452">
    <property type="entry name" value="CHROMOSOME 12, WHOLE GENOME SHOTGUN SEQUENCE"/>
    <property type="match status" value="1"/>
</dbReference>
<sequence>MPKKDILDFLKELSSNNSKEWMDENRNWYLQEKAAFLEKVAEILAQLSIDEPGFSDLRPKDCVFRQNRDIRFSANKAPYKSNMAAYFSVGGKKSEGPGYYLHVQPGGSFVGGGIWMPQAPILKKIRQEIDYSGKELRNLLMSPEIKNTFGEMQGEKLKTSPKGFEKDHPFIEFLRYKSFILSHPIPDEEIHSGAYVATTLEAFSKMRPFQAFLNQAVSISDEDDILL</sequence>
<dbReference type="Pfam" id="PF09365">
    <property type="entry name" value="DUF2461"/>
    <property type="match status" value="1"/>
</dbReference>
<dbReference type="Proteomes" id="UP000036520">
    <property type="component" value="Chromosome"/>
</dbReference>
<dbReference type="OrthoDB" id="9794241at2"/>
<dbReference type="EMBL" id="CP012040">
    <property type="protein sequence ID" value="AKP51889.1"/>
    <property type="molecule type" value="Genomic_DNA"/>
</dbReference>
<dbReference type="InterPro" id="IPR012808">
    <property type="entry name" value="CHP02453"/>
</dbReference>
<evidence type="ECO:0000313" key="1">
    <source>
        <dbReference type="EMBL" id="AKP51889.1"/>
    </source>
</evidence>
<reference evidence="1 2" key="1">
    <citation type="submission" date="2015-07" db="EMBL/GenBank/DDBJ databases">
        <authorList>
            <person name="Kim K.M."/>
        </authorList>
    </citation>
    <scope>NUCLEOTIDE SEQUENCE [LARGE SCALE GENOMIC DNA]</scope>
    <source>
        <strain evidence="1 2">KCTC 12363</strain>
    </source>
</reference>
<dbReference type="NCBIfam" id="TIGR02453">
    <property type="entry name" value="TIGR02453 family protein"/>
    <property type="match status" value="1"/>
</dbReference>
<evidence type="ECO:0000313" key="2">
    <source>
        <dbReference type="Proteomes" id="UP000036520"/>
    </source>
</evidence>
<dbReference type="RefSeq" id="WP_048642185.1">
    <property type="nucleotide sequence ID" value="NZ_CP012040.1"/>
</dbReference>
<keyword evidence="2" id="KW-1185">Reference proteome</keyword>
<dbReference type="PATRIC" id="fig|320787.5.peg.2715"/>
<dbReference type="AlphaFoldDB" id="A0A0H4PCA3"/>
<name>A0A0H4PCA3_9BACT</name>
<organism evidence="1 2">
    <name type="scientific">Cyclobacterium amurskyense</name>
    <dbReference type="NCBI Taxonomy" id="320787"/>
    <lineage>
        <taxon>Bacteria</taxon>
        <taxon>Pseudomonadati</taxon>
        <taxon>Bacteroidota</taxon>
        <taxon>Cytophagia</taxon>
        <taxon>Cytophagales</taxon>
        <taxon>Cyclobacteriaceae</taxon>
        <taxon>Cyclobacterium</taxon>
    </lineage>
</organism>
<protein>
    <submittedName>
        <fullName evidence="1">TIGR02453 family protein</fullName>
    </submittedName>
</protein>
<dbReference type="PANTHER" id="PTHR36452:SF1">
    <property type="entry name" value="DUF2461 DOMAIN-CONTAINING PROTEIN"/>
    <property type="match status" value="1"/>
</dbReference>